<dbReference type="SUPFAM" id="SSF53474">
    <property type="entry name" value="alpha/beta-Hydrolases"/>
    <property type="match status" value="1"/>
</dbReference>
<evidence type="ECO:0000313" key="2">
    <source>
        <dbReference type="Proteomes" id="UP001225034"/>
    </source>
</evidence>
<dbReference type="EC" id="3.1.1.3" evidence="1"/>
<dbReference type="PANTHER" id="PTHR37946:SF1">
    <property type="entry name" value="SLL1969 PROTEIN"/>
    <property type="match status" value="1"/>
</dbReference>
<dbReference type="Proteomes" id="UP001225034">
    <property type="component" value="Unassembled WGS sequence"/>
</dbReference>
<gene>
    <name evidence="1" type="ORF">J2S05_003366</name>
</gene>
<dbReference type="EMBL" id="JAUSUA010000005">
    <property type="protein sequence ID" value="MDQ0208555.1"/>
    <property type="molecule type" value="Genomic_DNA"/>
</dbReference>
<dbReference type="RefSeq" id="WP_306984690.1">
    <property type="nucleotide sequence ID" value="NZ_JAUSUA010000005.1"/>
</dbReference>
<proteinExistence type="predicted"/>
<reference evidence="1 2" key="1">
    <citation type="submission" date="2023-07" db="EMBL/GenBank/DDBJ databases">
        <title>Genomic Encyclopedia of Type Strains, Phase IV (KMG-IV): sequencing the most valuable type-strain genomes for metagenomic binning, comparative biology and taxonomic classification.</title>
        <authorList>
            <person name="Goeker M."/>
        </authorList>
    </citation>
    <scope>NUCLEOTIDE SEQUENCE [LARGE SCALE GENOMIC DNA]</scope>
    <source>
        <strain evidence="1 2">DSM 19154</strain>
    </source>
</reference>
<protein>
    <submittedName>
        <fullName evidence="1">Triacylglycerol lipase</fullName>
        <ecNumber evidence="1">3.1.1.3</ecNumber>
    </submittedName>
</protein>
<dbReference type="Gene3D" id="3.40.50.1820">
    <property type="entry name" value="alpha/beta hydrolase"/>
    <property type="match status" value="1"/>
</dbReference>
<keyword evidence="1" id="KW-0378">Hydrolase</keyword>
<sequence length="494" mass="55073">MQTSRIFVILTSLTLFLLCTPMIVEAGSFGKGDPYGPVGEWYIGEDPISPNDKPPVLFVHGYNSSSLTWWEDNDMYDLFRDAGYQTAFINLHPDKDMWKNGEILSDKLEEIYQHFGEELMVIAHSKGGLDTQTALVHFDAEPYISRVVTLSSPHHGSELADLAHSNWASWLTGIIGARSEATESLQTGAMSQFRTQTDSLAQEIDIPFYTISGNDPGSFSSALYWGRMYLNSYGENDGSVTVNHSKLSYAYESTSGPWNHTEVKTGEFTYPFVEPLLRAEASYHNHEKQGIPYETGSIIRGGEFEEQVETVFNIEPNVDTASVHFLAPKQLENAQLIAPDGKEYTLGDIHQEEENAVFEGAWTHSIEVENPPKGEWTINVEGEPQDETIPYMLVVGLEGGVSGDVKMSSNSADILLDENTLDHNKTSYTIHMDDVLVVKDSSQASLQSRSLPYDQEGAYTITVDVSGETSDQSTFERTFIYNIYIDKNGNKLTQ</sequence>
<name>A0ABT9YL08_9BACI</name>
<dbReference type="PANTHER" id="PTHR37946">
    <property type="entry name" value="SLL1969 PROTEIN"/>
    <property type="match status" value="1"/>
</dbReference>
<accession>A0ABT9YL08</accession>
<dbReference type="GO" id="GO:0004806">
    <property type="term" value="F:triacylglycerol lipase activity"/>
    <property type="evidence" value="ECO:0007669"/>
    <property type="project" value="UniProtKB-EC"/>
</dbReference>
<organism evidence="1 2">
    <name type="scientific">Alkalicoccobacillus murimartini</name>
    <dbReference type="NCBI Taxonomy" id="171685"/>
    <lineage>
        <taxon>Bacteria</taxon>
        <taxon>Bacillati</taxon>
        <taxon>Bacillota</taxon>
        <taxon>Bacilli</taxon>
        <taxon>Bacillales</taxon>
        <taxon>Bacillaceae</taxon>
        <taxon>Alkalicoccobacillus</taxon>
    </lineage>
</organism>
<comment type="caution">
    <text evidence="1">The sequence shown here is derived from an EMBL/GenBank/DDBJ whole genome shotgun (WGS) entry which is preliminary data.</text>
</comment>
<dbReference type="InterPro" id="IPR029058">
    <property type="entry name" value="AB_hydrolase_fold"/>
</dbReference>
<keyword evidence="2" id="KW-1185">Reference proteome</keyword>
<evidence type="ECO:0000313" key="1">
    <source>
        <dbReference type="EMBL" id="MDQ0208555.1"/>
    </source>
</evidence>